<dbReference type="InterPro" id="IPR009506">
    <property type="entry name" value="YjiS-like"/>
</dbReference>
<dbReference type="EMBL" id="CABVHQ010000051">
    <property type="protein sequence ID" value="VVO22207.1"/>
    <property type="molecule type" value="Genomic_DNA"/>
</dbReference>
<reference evidence="2 3" key="1">
    <citation type="submission" date="2019-09" db="EMBL/GenBank/DDBJ databases">
        <authorList>
            <person name="Chandra G."/>
            <person name="Truman W A."/>
        </authorList>
    </citation>
    <scope>NUCLEOTIDE SEQUENCE [LARGE SCALE GENOMIC DNA]</scope>
    <source>
        <strain evidence="2">PS691</strain>
    </source>
</reference>
<sequence>MMKGQKGFVLVDKFSFHAFSLHHLLEKFARWHQLNRERALLASLSDEALKDIGLSRADVEQESERHFWEDPMGKGK</sequence>
<proteinExistence type="predicted"/>
<name>A0A5E7E6H8_PSEFL</name>
<dbReference type="AlphaFoldDB" id="A0A5E7E6H8"/>
<accession>A0A5E7E6H8</accession>
<dbReference type="Pfam" id="PF06568">
    <property type="entry name" value="YjiS-like"/>
    <property type="match status" value="1"/>
</dbReference>
<organism evidence="2 3">
    <name type="scientific">Pseudomonas fluorescens</name>
    <dbReference type="NCBI Taxonomy" id="294"/>
    <lineage>
        <taxon>Bacteria</taxon>
        <taxon>Pseudomonadati</taxon>
        <taxon>Pseudomonadota</taxon>
        <taxon>Gammaproteobacteria</taxon>
        <taxon>Pseudomonadales</taxon>
        <taxon>Pseudomonadaceae</taxon>
        <taxon>Pseudomonas</taxon>
    </lineage>
</organism>
<evidence type="ECO:0000313" key="3">
    <source>
        <dbReference type="Proteomes" id="UP000337909"/>
    </source>
</evidence>
<protein>
    <recommendedName>
        <fullName evidence="1">YjiS-like domain-containing protein</fullName>
    </recommendedName>
</protein>
<dbReference type="Proteomes" id="UP000337909">
    <property type="component" value="Unassembled WGS sequence"/>
</dbReference>
<evidence type="ECO:0000259" key="1">
    <source>
        <dbReference type="Pfam" id="PF06568"/>
    </source>
</evidence>
<feature type="domain" description="YjiS-like" evidence="1">
    <location>
        <begin position="24"/>
        <end position="60"/>
    </location>
</feature>
<evidence type="ECO:0000313" key="2">
    <source>
        <dbReference type="EMBL" id="VVO22207.1"/>
    </source>
</evidence>
<gene>
    <name evidence="2" type="ORF">PS691_04275</name>
</gene>